<gene>
    <name evidence="1" type="ORF">BWD14_05575</name>
</gene>
<evidence type="ECO:0000313" key="2">
    <source>
        <dbReference type="Proteomes" id="UP000189337"/>
    </source>
</evidence>
<dbReference type="Proteomes" id="UP000189337">
    <property type="component" value="Unassembled WGS sequence"/>
</dbReference>
<evidence type="ECO:0000313" key="1">
    <source>
        <dbReference type="EMBL" id="ONF94090.1"/>
    </source>
</evidence>
<proteinExistence type="predicted"/>
<sequence length="88" mass="10545">MNNDQKTEPKSFKLWLKIIWLKIRGTRFTHFWIRKWKTGGILIKNYWSRWRPGFPLFLADGTIDEATNSWQLRLGLFGFVLVIFNTKG</sequence>
<name>A0AB73LP11_9LEPT</name>
<dbReference type="AlphaFoldDB" id="A0AB73LP11"/>
<dbReference type="RefSeq" id="WP_008403101.1">
    <property type="nucleotide sequence ID" value="NZ_CP028370.1"/>
</dbReference>
<dbReference type="EMBL" id="MTSU01000003">
    <property type="protein sequence ID" value="ONF94090.1"/>
    <property type="molecule type" value="Genomic_DNA"/>
</dbReference>
<reference evidence="1 2" key="1">
    <citation type="submission" date="2017-01" db="EMBL/GenBank/DDBJ databases">
        <title>Comparative genomic analysis of Brazilian Leptospira santarosai.</title>
        <authorList>
            <person name="Moreno L.Z."/>
            <person name="Miraglia F."/>
            <person name="Kremer F.S."/>
            <person name="Eslabao M.R."/>
            <person name="Lilenbaum W."/>
            <person name="Dellagostin O.A."/>
            <person name="Moreno A.M."/>
        </authorList>
    </citation>
    <scope>NUCLEOTIDE SEQUENCE [LARGE SCALE GENOMIC DNA]</scope>
    <source>
        <strain evidence="1 2">M52/8-19</strain>
    </source>
</reference>
<protein>
    <submittedName>
        <fullName evidence="1">Uncharacterized protein</fullName>
    </submittedName>
</protein>
<accession>A0AB73LP11</accession>
<comment type="caution">
    <text evidence="1">The sequence shown here is derived from an EMBL/GenBank/DDBJ whole genome shotgun (WGS) entry which is preliminary data.</text>
</comment>
<organism evidence="1 2">
    <name type="scientific">Leptospira santarosai</name>
    <dbReference type="NCBI Taxonomy" id="28183"/>
    <lineage>
        <taxon>Bacteria</taxon>
        <taxon>Pseudomonadati</taxon>
        <taxon>Spirochaetota</taxon>
        <taxon>Spirochaetia</taxon>
        <taxon>Leptospirales</taxon>
        <taxon>Leptospiraceae</taxon>
        <taxon>Leptospira</taxon>
    </lineage>
</organism>